<dbReference type="AlphaFoldDB" id="A0AAD7UV86"/>
<sequence length="1120" mass="124899">MEVFDSTIFANDDDDPKNFINNYASLSQFDLDLQQQAQAAMQQGTWQDFDMFLPQLDCPNLFYNAPITPPHAFPTPSPPQRPVEQTTTTTTTTNNNNMPLFDTAFMDDTTTLYSQASSLLPPNNMIPAVSEGENNGSNSMIKQQQMPISPPLVSFDTTPVVPSQWSDPEPKPEPIGSSSPILSENVAMSTSCSLDNEQRHITPPPDMSGPPPLPLPQSTSSTSIPTTQQQQQQWNTTETSAKVPIQRLKPPVTGITTTPTSPSGASSTAPTGRTQKKTAHNAIERRYRNNINDRITELKNAVPALVHAKLKDSRTTGGAGASNKRSHRSVEDDDEEAEDGEEYMDGVAVATKLNKATILRKATEYITHLKKTGEDMRRENALLQQLLAQLPGGHEVLGRYQMQKVQREQEMQRQRMEEKQMMMKQQQQQRKSRKRTRTQEEYPSSSSSPASSAHSDPLTPPAGANVGNRVFMAIFACLTFFSSSPLTTGPSSAEQFQNHQHAARTTSADSATVNTTTHSKSMTLDSFLPFEDGWSTLRTAVFVLFLAHLLLPLIGTWLWPFSLNVRRVSRSKRLASHKRTSTLKSSHIASTPAFTPGDQKCFRIYDIIVKMLESNEDGPPRTTTGYVTQTLKEASRFIARHTFGYEILYNEEEERLIPEDEWEQACRWIKLNEIECLGGNPEATRWTMLHSCLRMLNLVEVMEDEEHPELSQMRARVYATAAMQFSVANLPLIPTKRLVRYLLGMAVYEPFSDNTDGDVHMRSLVSQQEQQHDLVDSILNSQAWSEALDVMRHQMGQFSTMSLSLAAPVVVPVAVLSTLQHLNHLQKQFDHLIVGMASNNNEKDEKTLAAQHETSFFDPSPLADSEQQQLAFWLAAVGMTVESLWRNDDDMTAIEQWMEIVVKRVPRSLTSTHGGFQDNVAALKKRNNMLDEMIKKSIVLVLVGAVLIKRGGTDHVEQGIEQLERAERLRGSIKKLLQNKKDVSPAAVVSLETVVLAQAEFAVAMVGLEAWITAWKHKGGEMRARVRQAELDLRRMIRRPPLLDDALTANQIIVARLVRLGQFVSRQPDDVDSASDASDIEDDANTGSLSYNMTATSDEDDSSIVKQADRALDILHGIIA</sequence>
<gene>
    <name evidence="3" type="ORF">O0I10_010442</name>
</gene>
<feature type="compositionally biased region" description="Low complexity" evidence="1">
    <location>
        <begin position="250"/>
        <end position="272"/>
    </location>
</feature>
<feature type="compositionally biased region" description="Polar residues" evidence="1">
    <location>
        <begin position="155"/>
        <end position="166"/>
    </location>
</feature>
<feature type="region of interest" description="Disordered" evidence="1">
    <location>
        <begin position="489"/>
        <end position="514"/>
    </location>
</feature>
<feature type="compositionally biased region" description="Low complexity" evidence="1">
    <location>
        <begin position="216"/>
        <end position="240"/>
    </location>
</feature>
<dbReference type="PANTHER" id="PTHR47336:SF2">
    <property type="entry name" value="TRANSCRIPTION FACTOR HMS1-RELATED"/>
    <property type="match status" value="1"/>
</dbReference>
<dbReference type="PROSITE" id="PS50888">
    <property type="entry name" value="BHLH"/>
    <property type="match status" value="1"/>
</dbReference>
<accession>A0AAD7UV86</accession>
<dbReference type="PANTHER" id="PTHR47336">
    <property type="entry name" value="TRANSCRIPTION FACTOR HMS1-RELATED"/>
    <property type="match status" value="1"/>
</dbReference>
<dbReference type="GO" id="GO:0046983">
    <property type="term" value="F:protein dimerization activity"/>
    <property type="evidence" value="ECO:0007669"/>
    <property type="project" value="InterPro"/>
</dbReference>
<dbReference type="InterPro" id="IPR052099">
    <property type="entry name" value="Regulatory_TF_Diverse"/>
</dbReference>
<feature type="compositionally biased region" description="Low complexity" evidence="1">
    <location>
        <begin position="441"/>
        <end position="455"/>
    </location>
</feature>
<feature type="region of interest" description="Disordered" evidence="1">
    <location>
        <begin position="72"/>
        <end position="98"/>
    </location>
</feature>
<organism evidence="3 4">
    <name type="scientific">Lichtheimia ornata</name>
    <dbReference type="NCBI Taxonomy" id="688661"/>
    <lineage>
        <taxon>Eukaryota</taxon>
        <taxon>Fungi</taxon>
        <taxon>Fungi incertae sedis</taxon>
        <taxon>Mucoromycota</taxon>
        <taxon>Mucoromycotina</taxon>
        <taxon>Mucoromycetes</taxon>
        <taxon>Mucorales</taxon>
        <taxon>Lichtheimiaceae</taxon>
        <taxon>Lichtheimia</taxon>
    </lineage>
</organism>
<feature type="compositionally biased region" description="Low complexity" evidence="1">
    <location>
        <begin position="86"/>
        <end position="97"/>
    </location>
</feature>
<reference evidence="3 4" key="1">
    <citation type="submission" date="2023-03" db="EMBL/GenBank/DDBJ databases">
        <title>Genome sequence of Lichtheimia ornata CBS 291.66.</title>
        <authorList>
            <person name="Mohabir J.T."/>
            <person name="Shea T.P."/>
            <person name="Kurbessoian T."/>
            <person name="Berby B."/>
            <person name="Fontaine J."/>
            <person name="Livny J."/>
            <person name="Gnirke A."/>
            <person name="Stajich J.E."/>
            <person name="Cuomo C.A."/>
        </authorList>
    </citation>
    <scope>NUCLEOTIDE SEQUENCE [LARGE SCALE GENOMIC DNA]</scope>
    <source>
        <strain evidence="3">CBS 291.66</strain>
    </source>
</reference>
<dbReference type="InterPro" id="IPR011598">
    <property type="entry name" value="bHLH_dom"/>
</dbReference>
<evidence type="ECO:0000256" key="1">
    <source>
        <dbReference type="SAM" id="MobiDB-lite"/>
    </source>
</evidence>
<feature type="compositionally biased region" description="Polar residues" evidence="1">
    <location>
        <begin position="1085"/>
        <end position="1096"/>
    </location>
</feature>
<feature type="compositionally biased region" description="Polar residues" evidence="1">
    <location>
        <begin position="176"/>
        <end position="195"/>
    </location>
</feature>
<feature type="compositionally biased region" description="Pro residues" evidence="1">
    <location>
        <begin position="202"/>
        <end position="215"/>
    </location>
</feature>
<dbReference type="GeneID" id="83217845"/>
<feature type="compositionally biased region" description="Acidic residues" evidence="1">
    <location>
        <begin position="331"/>
        <end position="343"/>
    </location>
</feature>
<keyword evidence="4" id="KW-1185">Reference proteome</keyword>
<dbReference type="Pfam" id="PF00010">
    <property type="entry name" value="HLH"/>
    <property type="match status" value="1"/>
</dbReference>
<dbReference type="SUPFAM" id="SSF47459">
    <property type="entry name" value="HLH, helix-loop-helix DNA-binding domain"/>
    <property type="match status" value="1"/>
</dbReference>
<dbReference type="InterPro" id="IPR036638">
    <property type="entry name" value="HLH_DNA-bd_sf"/>
</dbReference>
<feature type="region of interest" description="Disordered" evidence="1">
    <location>
        <begin position="1068"/>
        <end position="1102"/>
    </location>
</feature>
<name>A0AAD7UV86_9FUNG</name>
<protein>
    <recommendedName>
        <fullName evidence="2">BHLH domain-containing protein</fullName>
    </recommendedName>
</protein>
<comment type="caution">
    <text evidence="3">The sequence shown here is derived from an EMBL/GenBank/DDBJ whole genome shotgun (WGS) entry which is preliminary data.</text>
</comment>
<evidence type="ECO:0000313" key="4">
    <source>
        <dbReference type="Proteomes" id="UP001234581"/>
    </source>
</evidence>
<dbReference type="SMART" id="SM00353">
    <property type="entry name" value="HLH"/>
    <property type="match status" value="1"/>
</dbReference>
<feature type="region of interest" description="Disordered" evidence="1">
    <location>
        <begin position="407"/>
        <end position="461"/>
    </location>
</feature>
<feature type="compositionally biased region" description="Acidic residues" evidence="1">
    <location>
        <begin position="1070"/>
        <end position="1084"/>
    </location>
</feature>
<evidence type="ECO:0000259" key="2">
    <source>
        <dbReference type="PROSITE" id="PS50888"/>
    </source>
</evidence>
<feature type="compositionally biased region" description="Pro residues" evidence="1">
    <location>
        <begin position="72"/>
        <end position="81"/>
    </location>
</feature>
<dbReference type="Gene3D" id="4.10.280.10">
    <property type="entry name" value="Helix-loop-helix DNA-binding domain"/>
    <property type="match status" value="1"/>
</dbReference>
<feature type="domain" description="BHLH" evidence="2">
    <location>
        <begin position="275"/>
        <end position="369"/>
    </location>
</feature>
<evidence type="ECO:0000313" key="3">
    <source>
        <dbReference type="EMBL" id="KAJ8653875.1"/>
    </source>
</evidence>
<dbReference type="EMBL" id="JARTCD010000070">
    <property type="protein sequence ID" value="KAJ8653875.1"/>
    <property type="molecule type" value="Genomic_DNA"/>
</dbReference>
<feature type="region of interest" description="Disordered" evidence="1">
    <location>
        <begin position="309"/>
        <end position="343"/>
    </location>
</feature>
<feature type="compositionally biased region" description="Basic and acidic residues" evidence="1">
    <location>
        <begin position="407"/>
        <end position="421"/>
    </location>
</feature>
<dbReference type="Proteomes" id="UP001234581">
    <property type="component" value="Unassembled WGS sequence"/>
</dbReference>
<proteinExistence type="predicted"/>
<dbReference type="RefSeq" id="XP_058338789.1">
    <property type="nucleotide sequence ID" value="XM_058490422.1"/>
</dbReference>
<feature type="region of interest" description="Disordered" evidence="1">
    <location>
        <begin position="149"/>
        <end position="284"/>
    </location>
</feature>